<proteinExistence type="predicted"/>
<dbReference type="Proteomes" id="UP000324897">
    <property type="component" value="Chromosome 3"/>
</dbReference>
<keyword evidence="2" id="KW-1185">Reference proteome</keyword>
<accession>A0A5J9TD24</accession>
<gene>
    <name evidence="1" type="ORF">EJB05_42568</name>
</gene>
<dbReference type="Gramene" id="TVU09127">
    <property type="protein sequence ID" value="TVU09127"/>
    <property type="gene ID" value="EJB05_42568"/>
</dbReference>
<comment type="caution">
    <text evidence="1">The sequence shown here is derived from an EMBL/GenBank/DDBJ whole genome shotgun (WGS) entry which is preliminary data.</text>
</comment>
<evidence type="ECO:0000313" key="2">
    <source>
        <dbReference type="Proteomes" id="UP000324897"/>
    </source>
</evidence>
<organism evidence="1 2">
    <name type="scientific">Eragrostis curvula</name>
    <name type="common">weeping love grass</name>
    <dbReference type="NCBI Taxonomy" id="38414"/>
    <lineage>
        <taxon>Eukaryota</taxon>
        <taxon>Viridiplantae</taxon>
        <taxon>Streptophyta</taxon>
        <taxon>Embryophyta</taxon>
        <taxon>Tracheophyta</taxon>
        <taxon>Spermatophyta</taxon>
        <taxon>Magnoliopsida</taxon>
        <taxon>Liliopsida</taxon>
        <taxon>Poales</taxon>
        <taxon>Poaceae</taxon>
        <taxon>PACMAD clade</taxon>
        <taxon>Chloridoideae</taxon>
        <taxon>Eragrostideae</taxon>
        <taxon>Eragrostidinae</taxon>
        <taxon>Eragrostis</taxon>
    </lineage>
</organism>
<reference evidence="1 2" key="1">
    <citation type="journal article" date="2019" name="Sci. Rep.">
        <title>A high-quality genome of Eragrostis curvula grass provides insights into Poaceae evolution and supports new strategies to enhance forage quality.</title>
        <authorList>
            <person name="Carballo J."/>
            <person name="Santos B.A.C.M."/>
            <person name="Zappacosta D."/>
            <person name="Garbus I."/>
            <person name="Selva J.P."/>
            <person name="Gallo C.A."/>
            <person name="Diaz A."/>
            <person name="Albertini E."/>
            <person name="Caccamo M."/>
            <person name="Echenique V."/>
        </authorList>
    </citation>
    <scope>NUCLEOTIDE SEQUENCE [LARGE SCALE GENOMIC DNA]</scope>
    <source>
        <strain evidence="2">cv. Victoria</strain>
        <tissue evidence="1">Leaf</tissue>
    </source>
</reference>
<dbReference type="EMBL" id="RWGY01000039">
    <property type="protein sequence ID" value="TVU09127.1"/>
    <property type="molecule type" value="Genomic_DNA"/>
</dbReference>
<evidence type="ECO:0000313" key="1">
    <source>
        <dbReference type="EMBL" id="TVU09127.1"/>
    </source>
</evidence>
<dbReference type="AlphaFoldDB" id="A0A5J9TD24"/>
<sequence>MPRIDLTMVQLPDLARGEPRTETQMLCEVPRRRDAAALAHAGGGDAGAAARTRRRDAAARAWRLDL</sequence>
<protein>
    <submittedName>
        <fullName evidence="1">Uncharacterized protein</fullName>
    </submittedName>
</protein>
<name>A0A5J9TD24_9POAL</name>